<dbReference type="SMART" id="SM00320">
    <property type="entry name" value="WD40"/>
    <property type="match status" value="6"/>
</dbReference>
<dbReference type="InterPro" id="IPR019775">
    <property type="entry name" value="WD40_repeat_CS"/>
</dbReference>
<proteinExistence type="predicted"/>
<dbReference type="InterPro" id="IPR051983">
    <property type="entry name" value="WSB_SOCS-box_domain"/>
</dbReference>
<dbReference type="GeneID" id="106459367"/>
<dbReference type="Pfam" id="PF00400">
    <property type="entry name" value="WD40"/>
    <property type="match status" value="5"/>
</dbReference>
<dbReference type="CDD" id="cd03587">
    <property type="entry name" value="SOCS"/>
    <property type="match status" value="1"/>
</dbReference>
<dbReference type="Gene3D" id="1.10.750.20">
    <property type="entry name" value="SOCS box"/>
    <property type="match status" value="1"/>
</dbReference>
<keyword evidence="1 4" id="KW-0853">WD repeat</keyword>
<dbReference type="SUPFAM" id="SSF158235">
    <property type="entry name" value="SOCS box-like"/>
    <property type="match status" value="1"/>
</dbReference>
<keyword evidence="3" id="KW-0833">Ubl conjugation pathway</keyword>
<dbReference type="Gene3D" id="2.130.10.10">
    <property type="entry name" value="YVTN repeat-like/Quinoprotein amine dehydrogenase"/>
    <property type="match status" value="2"/>
</dbReference>
<feature type="domain" description="SOCS box" evidence="5">
    <location>
        <begin position="387"/>
        <end position="427"/>
    </location>
</feature>
<dbReference type="InterPro" id="IPR001680">
    <property type="entry name" value="WD40_rpt"/>
</dbReference>
<keyword evidence="6" id="KW-1185">Reference proteome</keyword>
<dbReference type="RefSeq" id="XP_022241548.1">
    <property type="nucleotide sequence ID" value="XM_022385840.1"/>
</dbReference>
<gene>
    <name evidence="7" type="primary">LOC106459367</name>
</gene>
<sequence>MASFNNKTRDEIPTAKLLAQLKPSELNENYHPSGWETWKCAFAPDESYFAWSCGNRLVTLVPWNRCKSTLPQLSEVLAQLVLPKPGARASTDDTDDEGHKLVHKTITIDCGCLVRSIAFGSATSEKKHLASKAFWTHFSVSKDLVLATGLNNGHIRTWDIFTGHLILELMDHRSVVTDIAFAPNGSLLLASSSQDATIKFWDLSDDGNMFKTLRMNGKAVYCCAWSPDAHMLATVGMCTSVYVWDTSSFSLKLRLSGHKYDVVSCEYSPDGCLIVTVSWDTQAILWDAYTGMKLKCFGHLFPPPRLIYASGANGTWVRGVSFSPDGAHISTVADDGYMRIWDILYEDDPVAVGSVEEGLCCTYSPSGRVLAVGTREGNVSFWQAAMSVKPLLYLCRLVIRRQTPPEKVEKLFIPKRLTNYLLYKELV</sequence>
<feature type="repeat" description="WD" evidence="4">
    <location>
        <begin position="213"/>
        <end position="248"/>
    </location>
</feature>
<feature type="repeat" description="WD" evidence="4">
    <location>
        <begin position="255"/>
        <end position="296"/>
    </location>
</feature>
<dbReference type="PROSITE" id="PS50225">
    <property type="entry name" value="SOCS"/>
    <property type="match status" value="1"/>
</dbReference>
<dbReference type="SUPFAM" id="SSF50978">
    <property type="entry name" value="WD40 repeat-like"/>
    <property type="match status" value="1"/>
</dbReference>
<keyword evidence="2" id="KW-0677">Repeat</keyword>
<dbReference type="PRINTS" id="PR00320">
    <property type="entry name" value="GPROTEINBRPT"/>
</dbReference>
<dbReference type="InterPro" id="IPR020472">
    <property type="entry name" value="WD40_PAC1"/>
</dbReference>
<feature type="repeat" description="WD" evidence="4">
    <location>
        <begin position="169"/>
        <end position="211"/>
    </location>
</feature>
<evidence type="ECO:0000256" key="1">
    <source>
        <dbReference type="ARBA" id="ARBA00022574"/>
    </source>
</evidence>
<dbReference type="InterPro" id="IPR001496">
    <property type="entry name" value="SOCS_box"/>
</dbReference>
<dbReference type="InterPro" id="IPR036036">
    <property type="entry name" value="SOCS_box-like_dom_sf"/>
</dbReference>
<dbReference type="CDD" id="cd00200">
    <property type="entry name" value="WD40"/>
    <property type="match status" value="1"/>
</dbReference>
<dbReference type="PROSITE" id="PS50294">
    <property type="entry name" value="WD_REPEATS_REGION"/>
    <property type="match status" value="3"/>
</dbReference>
<dbReference type="InterPro" id="IPR015943">
    <property type="entry name" value="WD40/YVTN_repeat-like_dom_sf"/>
</dbReference>
<protein>
    <submittedName>
        <fullName evidence="7">WD repeat and SOCS box-containing protein 1-like</fullName>
    </submittedName>
</protein>
<dbReference type="SMART" id="SM00969">
    <property type="entry name" value="SOCS_box"/>
    <property type="match status" value="1"/>
</dbReference>
<evidence type="ECO:0000256" key="2">
    <source>
        <dbReference type="ARBA" id="ARBA00022737"/>
    </source>
</evidence>
<dbReference type="PANTHER" id="PTHR15622">
    <property type="entry name" value="WD40 REPEAT PROTEIN"/>
    <property type="match status" value="1"/>
</dbReference>
<dbReference type="PANTHER" id="PTHR15622:SF2">
    <property type="entry name" value="U4_U6 SMALL NUCLEAR RIBONUCLEOPROTEIN PRP4"/>
    <property type="match status" value="1"/>
</dbReference>
<feature type="repeat" description="WD" evidence="4">
    <location>
        <begin position="317"/>
        <end position="343"/>
    </location>
</feature>
<evidence type="ECO:0000256" key="3">
    <source>
        <dbReference type="ARBA" id="ARBA00022786"/>
    </source>
</evidence>
<name>A0ABM1SD43_LIMPO</name>
<dbReference type="PROSITE" id="PS00678">
    <property type="entry name" value="WD_REPEATS_1"/>
    <property type="match status" value="2"/>
</dbReference>
<dbReference type="InterPro" id="IPR036322">
    <property type="entry name" value="WD40_repeat_dom_sf"/>
</dbReference>
<evidence type="ECO:0000313" key="7">
    <source>
        <dbReference type="RefSeq" id="XP_022241548.1"/>
    </source>
</evidence>
<dbReference type="SMART" id="SM00253">
    <property type="entry name" value="SOCS"/>
    <property type="match status" value="1"/>
</dbReference>
<dbReference type="PROSITE" id="PS50082">
    <property type="entry name" value="WD_REPEATS_2"/>
    <property type="match status" value="4"/>
</dbReference>
<evidence type="ECO:0000256" key="4">
    <source>
        <dbReference type="PROSITE-ProRule" id="PRU00221"/>
    </source>
</evidence>
<dbReference type="Pfam" id="PF07525">
    <property type="entry name" value="SOCS_box"/>
    <property type="match status" value="1"/>
</dbReference>
<organism evidence="6 7">
    <name type="scientific">Limulus polyphemus</name>
    <name type="common">Atlantic horseshoe crab</name>
    <dbReference type="NCBI Taxonomy" id="6850"/>
    <lineage>
        <taxon>Eukaryota</taxon>
        <taxon>Metazoa</taxon>
        <taxon>Ecdysozoa</taxon>
        <taxon>Arthropoda</taxon>
        <taxon>Chelicerata</taxon>
        <taxon>Merostomata</taxon>
        <taxon>Xiphosura</taxon>
        <taxon>Limulidae</taxon>
        <taxon>Limulus</taxon>
    </lineage>
</organism>
<evidence type="ECO:0000313" key="6">
    <source>
        <dbReference type="Proteomes" id="UP000694941"/>
    </source>
</evidence>
<evidence type="ECO:0000259" key="5">
    <source>
        <dbReference type="PROSITE" id="PS50225"/>
    </source>
</evidence>
<dbReference type="Proteomes" id="UP000694941">
    <property type="component" value="Unplaced"/>
</dbReference>
<accession>A0ABM1SD43</accession>
<reference evidence="7" key="1">
    <citation type="submission" date="2025-08" db="UniProtKB">
        <authorList>
            <consortium name="RefSeq"/>
        </authorList>
    </citation>
    <scope>IDENTIFICATION</scope>
    <source>
        <tissue evidence="7">Muscle</tissue>
    </source>
</reference>